<evidence type="ECO:0000313" key="3">
    <source>
        <dbReference type="Proteomes" id="UP000287651"/>
    </source>
</evidence>
<feature type="region of interest" description="Disordered" evidence="1">
    <location>
        <begin position="67"/>
        <end position="88"/>
    </location>
</feature>
<dbReference type="EMBL" id="AMZH03004456">
    <property type="protein sequence ID" value="RRT69118.1"/>
    <property type="molecule type" value="Genomic_DNA"/>
</dbReference>
<evidence type="ECO:0000256" key="1">
    <source>
        <dbReference type="SAM" id="MobiDB-lite"/>
    </source>
</evidence>
<sequence>MCGPSTTVFGTFWNKILVLTPQVIGNEGTWRPIVGVRKEPTHLRAGRQNRILSEPSWREVPIEARRVGDSGLTDPGGRQCEGKRFVET</sequence>
<dbReference type="Proteomes" id="UP000287651">
    <property type="component" value="Unassembled WGS sequence"/>
</dbReference>
<reference evidence="2 3" key="1">
    <citation type="journal article" date="2014" name="Agronomy (Basel)">
        <title>A Draft Genome Sequence for Ensete ventricosum, the Drought-Tolerant Tree Against Hunger.</title>
        <authorList>
            <person name="Harrison J."/>
            <person name="Moore K.A."/>
            <person name="Paszkiewicz K."/>
            <person name="Jones T."/>
            <person name="Grant M."/>
            <person name="Ambacheew D."/>
            <person name="Muzemil S."/>
            <person name="Studholme D.J."/>
        </authorList>
    </citation>
    <scope>NUCLEOTIDE SEQUENCE [LARGE SCALE GENOMIC DNA]</scope>
</reference>
<organism evidence="2 3">
    <name type="scientific">Ensete ventricosum</name>
    <name type="common">Abyssinian banana</name>
    <name type="synonym">Musa ensete</name>
    <dbReference type="NCBI Taxonomy" id="4639"/>
    <lineage>
        <taxon>Eukaryota</taxon>
        <taxon>Viridiplantae</taxon>
        <taxon>Streptophyta</taxon>
        <taxon>Embryophyta</taxon>
        <taxon>Tracheophyta</taxon>
        <taxon>Spermatophyta</taxon>
        <taxon>Magnoliopsida</taxon>
        <taxon>Liliopsida</taxon>
        <taxon>Zingiberales</taxon>
        <taxon>Musaceae</taxon>
        <taxon>Ensete</taxon>
    </lineage>
</organism>
<name>A0A426ZYS6_ENSVE</name>
<proteinExistence type="predicted"/>
<evidence type="ECO:0000313" key="2">
    <source>
        <dbReference type="EMBL" id="RRT69118.1"/>
    </source>
</evidence>
<accession>A0A426ZYS6</accession>
<protein>
    <submittedName>
        <fullName evidence="2">Uncharacterized protein</fullName>
    </submittedName>
</protein>
<gene>
    <name evidence="2" type="ORF">B296_00036879</name>
</gene>
<dbReference type="AlphaFoldDB" id="A0A426ZYS6"/>
<comment type="caution">
    <text evidence="2">The sequence shown here is derived from an EMBL/GenBank/DDBJ whole genome shotgun (WGS) entry which is preliminary data.</text>
</comment>